<evidence type="ECO:0000259" key="10">
    <source>
        <dbReference type="Pfam" id="PF18317"/>
    </source>
</evidence>
<protein>
    <recommendedName>
        <fullName evidence="2 8">Shikimate dehydrogenase (NADP(+))</fullName>
        <shortName evidence="8">SDH</shortName>
        <ecNumber evidence="2 8">1.1.1.25</ecNumber>
    </recommendedName>
</protein>
<feature type="binding site" evidence="8">
    <location>
        <position position="447"/>
    </location>
    <ligand>
        <name>NADP(+)</name>
        <dbReference type="ChEBI" id="CHEBI:58349"/>
    </ligand>
</feature>
<dbReference type="InterPro" id="IPR036291">
    <property type="entry name" value="NAD(P)-bd_dom_sf"/>
</dbReference>
<comment type="caution">
    <text evidence="8">Lacks conserved residue(s) required for the propagation of feature annotation.</text>
</comment>
<gene>
    <name evidence="8 11" type="primary">aroE</name>
    <name evidence="11" type="ORF">J8C05_10125</name>
</gene>
<dbReference type="InterPro" id="IPR011342">
    <property type="entry name" value="Shikimate_DH"/>
</dbReference>
<dbReference type="Pfam" id="PF08501">
    <property type="entry name" value="Shikimate_dh_N"/>
    <property type="match status" value="1"/>
</dbReference>
<dbReference type="NCBIfam" id="TIGR00507">
    <property type="entry name" value="aroE"/>
    <property type="match status" value="1"/>
</dbReference>
<comment type="similarity">
    <text evidence="8">Belongs to the shikimate dehydrogenase family.</text>
</comment>
<keyword evidence="3 8" id="KW-0028">Amino-acid biosynthesis</keyword>
<dbReference type="HAMAP" id="MF_00222">
    <property type="entry name" value="Shikimate_DH_AroE"/>
    <property type="match status" value="1"/>
</dbReference>
<dbReference type="EC" id="1.1.1.25" evidence="2 8"/>
<feature type="binding site" evidence="8">
    <location>
        <begin position="244"/>
        <end position="246"/>
    </location>
    <ligand>
        <name>shikimate</name>
        <dbReference type="ChEBI" id="CHEBI:36208"/>
    </ligand>
</feature>
<evidence type="ECO:0000256" key="6">
    <source>
        <dbReference type="ARBA" id="ARBA00023141"/>
    </source>
</evidence>
<feature type="binding site" evidence="8">
    <location>
        <position position="323"/>
    </location>
    <ligand>
        <name>shikimate</name>
        <dbReference type="ChEBI" id="CHEBI:36208"/>
    </ligand>
</feature>
<keyword evidence="12" id="KW-1185">Reference proteome</keyword>
<dbReference type="PANTHER" id="PTHR21089:SF1">
    <property type="entry name" value="BIFUNCTIONAL 3-DEHYDROQUINATE DEHYDRATASE_SHIKIMATE DEHYDROGENASE, CHLOROPLASTIC"/>
    <property type="match status" value="1"/>
</dbReference>
<evidence type="ECO:0000313" key="12">
    <source>
        <dbReference type="Proteomes" id="UP000677668"/>
    </source>
</evidence>
<comment type="catalytic activity">
    <reaction evidence="7 8">
        <text>shikimate + NADP(+) = 3-dehydroshikimate + NADPH + H(+)</text>
        <dbReference type="Rhea" id="RHEA:17737"/>
        <dbReference type="ChEBI" id="CHEBI:15378"/>
        <dbReference type="ChEBI" id="CHEBI:16630"/>
        <dbReference type="ChEBI" id="CHEBI:36208"/>
        <dbReference type="ChEBI" id="CHEBI:57783"/>
        <dbReference type="ChEBI" id="CHEBI:58349"/>
        <dbReference type="EC" id="1.1.1.25"/>
    </reaction>
</comment>
<dbReference type="Gene3D" id="3.20.20.70">
    <property type="entry name" value="Aldolase class I"/>
    <property type="match status" value="1"/>
</dbReference>
<evidence type="ECO:0000256" key="1">
    <source>
        <dbReference type="ARBA" id="ARBA00004871"/>
    </source>
</evidence>
<sequence>MICTPLAAPTPDDLLAALPVAAAAADWLELRLDALHDLPVEAVLRALHHVLPRRPRPVVVTFRPREQGGFRDLSPADRLRFWHTALTTPAEAFDLETDLIAQLLPTYPPNHPVWARVVVSHHDFQATPADIHAFAKAHFPPFAGTVKLAVNVNQPDDVCRLFDWLTGTPSTWQKIPVGMGGLGVLTRILGPAYGARWTYSTGHDGRAVAPGQLTATELRETFRLPSLDRHTTVAGLLGCPVAHSLSKDLHNAAFAHLGLNWVYVPVEVSPDNLAPFLRDAIHPRTRRLPWTVGGYSVTLPHKIAILPYLDRLTATAARVGAVNTILVSGQELIGDNTDVAGAMRPLQQRFALAGEPVAVLGAGGAAQAVVSGLVGAGAQVTVFARHPDRACDLGNRFAVPIAPLDDFHGRRFVGLVNTTPVGMAGYAEGACPVPPERLAGLAWVYDLIYRPRQTPLLQAASQQGLATLDGLPMLVAQAAEQLACWTGQDIPESVLFAAAERALADFKAAGFKSAP</sequence>
<name>A0ABX8B0U1_9BACT</name>
<feature type="domain" description="SDH C-terminal" evidence="10">
    <location>
        <begin position="470"/>
        <end position="494"/>
    </location>
</feature>
<accession>A0ABX8B0U1</accession>
<comment type="subunit">
    <text evidence="8">Homodimer.</text>
</comment>
<evidence type="ECO:0000256" key="2">
    <source>
        <dbReference type="ARBA" id="ARBA00012962"/>
    </source>
</evidence>
<evidence type="ECO:0000256" key="8">
    <source>
        <dbReference type="HAMAP-Rule" id="MF_00222"/>
    </source>
</evidence>
<dbReference type="Gene3D" id="3.40.50.10860">
    <property type="entry name" value="Leucine Dehydrogenase, chain A, domain 1"/>
    <property type="match status" value="1"/>
</dbReference>
<dbReference type="InterPro" id="IPR041121">
    <property type="entry name" value="SDH_C"/>
</dbReference>
<feature type="binding site" evidence="8">
    <location>
        <position position="449"/>
    </location>
    <ligand>
        <name>shikimate</name>
        <dbReference type="ChEBI" id="CHEBI:36208"/>
    </ligand>
</feature>
<dbReference type="SUPFAM" id="SSF51569">
    <property type="entry name" value="Aldolase"/>
    <property type="match status" value="1"/>
</dbReference>
<comment type="function">
    <text evidence="8">Involved in the biosynthesis of the chorismate, which leads to the biosynthesis of aromatic amino acids. Catalyzes the reversible NADPH linked reduction of 3-dehydroshikimate (DHSA) to yield shikimate (SA).</text>
</comment>
<evidence type="ECO:0000259" key="9">
    <source>
        <dbReference type="Pfam" id="PF08501"/>
    </source>
</evidence>
<dbReference type="CDD" id="cd01065">
    <property type="entry name" value="NAD_bind_Shikimate_DH"/>
    <property type="match status" value="1"/>
</dbReference>
<dbReference type="EMBL" id="CP072642">
    <property type="protein sequence ID" value="QUV93712.1"/>
    <property type="molecule type" value="Genomic_DNA"/>
</dbReference>
<dbReference type="InterPro" id="IPR001381">
    <property type="entry name" value="DHquinase_I"/>
</dbReference>
<dbReference type="Gene3D" id="3.40.50.720">
    <property type="entry name" value="NAD(P)-binding Rossmann-like Domain"/>
    <property type="match status" value="1"/>
</dbReference>
<comment type="pathway">
    <text evidence="1 8">Metabolic intermediate biosynthesis; chorismate biosynthesis; chorismate from D-erythrose 4-phosphate and phosphoenolpyruvate: step 4/7.</text>
</comment>
<dbReference type="Pfam" id="PF18317">
    <property type="entry name" value="SDH_C"/>
    <property type="match status" value="1"/>
</dbReference>
<feature type="domain" description="Shikimate dehydrogenase substrate binding N-terminal" evidence="9">
    <location>
        <begin position="236"/>
        <end position="325"/>
    </location>
</feature>
<feature type="binding site" evidence="8">
    <location>
        <position position="298"/>
    </location>
    <ligand>
        <name>shikimate</name>
        <dbReference type="ChEBI" id="CHEBI:36208"/>
    </ligand>
</feature>
<organism evidence="11 12">
    <name type="scientific">Chloracidobacterium sp. N</name>
    <dbReference type="NCBI Taxonomy" id="2821540"/>
    <lineage>
        <taxon>Bacteria</taxon>
        <taxon>Pseudomonadati</taxon>
        <taxon>Acidobacteriota</taxon>
        <taxon>Terriglobia</taxon>
        <taxon>Terriglobales</taxon>
        <taxon>Acidobacteriaceae</taxon>
        <taxon>Chloracidobacterium</taxon>
        <taxon>Chloracidobacterium aggregatum</taxon>
    </lineage>
</organism>
<keyword evidence="4 8" id="KW-0521">NADP</keyword>
<evidence type="ECO:0000256" key="7">
    <source>
        <dbReference type="ARBA" id="ARBA00049442"/>
    </source>
</evidence>
<proteinExistence type="inferred from homology"/>
<dbReference type="Pfam" id="PF01487">
    <property type="entry name" value="DHquinase_I"/>
    <property type="match status" value="1"/>
</dbReference>
<dbReference type="GO" id="GO:0004764">
    <property type="term" value="F:shikimate 3-dehydrogenase (NADP+) activity"/>
    <property type="evidence" value="ECO:0007669"/>
    <property type="project" value="UniProtKB-EC"/>
</dbReference>
<feature type="active site" description="Proton acceptor" evidence="8">
    <location>
        <position position="302"/>
    </location>
</feature>
<evidence type="ECO:0000256" key="5">
    <source>
        <dbReference type="ARBA" id="ARBA00023002"/>
    </source>
</evidence>
<dbReference type="InterPro" id="IPR013708">
    <property type="entry name" value="Shikimate_DH-bd_N"/>
</dbReference>
<dbReference type="SUPFAM" id="SSF53223">
    <property type="entry name" value="Aminoacid dehydrogenase-like, N-terminal domain"/>
    <property type="match status" value="1"/>
</dbReference>
<dbReference type="Proteomes" id="UP000677668">
    <property type="component" value="Chromosome 1"/>
</dbReference>
<keyword evidence="6 8" id="KW-0057">Aromatic amino acid biosynthesis</keyword>
<dbReference type="InterPro" id="IPR013785">
    <property type="entry name" value="Aldolase_TIM"/>
</dbReference>
<feature type="binding site" evidence="8">
    <location>
        <begin position="361"/>
        <end position="365"/>
    </location>
    <ligand>
        <name>NADP(+)</name>
        <dbReference type="ChEBI" id="CHEBI:58349"/>
    </ligand>
</feature>
<keyword evidence="5 8" id="KW-0560">Oxidoreductase</keyword>
<dbReference type="PANTHER" id="PTHR21089">
    <property type="entry name" value="SHIKIMATE DEHYDROGENASE"/>
    <property type="match status" value="1"/>
</dbReference>
<reference evidence="11 12" key="1">
    <citation type="submission" date="2021-03" db="EMBL/GenBank/DDBJ databases">
        <title>Genomic and phenotypic characterization of Chloracidobacterium isolates provides evidence for multiple species.</title>
        <authorList>
            <person name="Saini M.K."/>
            <person name="Costas A.M.G."/>
            <person name="Tank M."/>
            <person name="Bryant D.A."/>
        </authorList>
    </citation>
    <scope>NUCLEOTIDE SEQUENCE [LARGE SCALE GENOMIC DNA]</scope>
    <source>
        <strain evidence="11 12">N</strain>
    </source>
</reference>
<dbReference type="RefSeq" id="WP_211422066.1">
    <property type="nucleotide sequence ID" value="NZ_CP072642.1"/>
</dbReference>
<dbReference type="InterPro" id="IPR046346">
    <property type="entry name" value="Aminoacid_DH-like_N_sf"/>
</dbReference>
<evidence type="ECO:0000256" key="3">
    <source>
        <dbReference type="ARBA" id="ARBA00022605"/>
    </source>
</evidence>
<feature type="binding site" evidence="8">
    <location>
        <position position="470"/>
    </location>
    <ligand>
        <name>NADP(+)</name>
        <dbReference type="ChEBI" id="CHEBI:58349"/>
    </ligand>
</feature>
<feature type="binding site" evidence="8">
    <location>
        <position position="477"/>
    </location>
    <ligand>
        <name>shikimate</name>
        <dbReference type="ChEBI" id="CHEBI:36208"/>
    </ligand>
</feature>
<dbReference type="InterPro" id="IPR022893">
    <property type="entry name" value="Shikimate_DH_fam"/>
</dbReference>
<dbReference type="SUPFAM" id="SSF51735">
    <property type="entry name" value="NAD(P)-binding Rossmann-fold domains"/>
    <property type="match status" value="1"/>
</dbReference>
<dbReference type="CDD" id="cd00502">
    <property type="entry name" value="DHQase_I"/>
    <property type="match status" value="1"/>
</dbReference>
<evidence type="ECO:0000256" key="4">
    <source>
        <dbReference type="ARBA" id="ARBA00022857"/>
    </source>
</evidence>
<feature type="binding site" evidence="8">
    <location>
        <position position="338"/>
    </location>
    <ligand>
        <name>shikimate</name>
        <dbReference type="ChEBI" id="CHEBI:36208"/>
    </ligand>
</feature>
<evidence type="ECO:0000313" key="11">
    <source>
        <dbReference type="EMBL" id="QUV93712.1"/>
    </source>
</evidence>